<dbReference type="RefSeq" id="WP_013526709.1">
    <property type="nucleotide sequence ID" value="NC_014921.1"/>
</dbReference>
<proteinExistence type="predicted"/>
<evidence type="ECO:0000313" key="1">
    <source>
        <dbReference type="EMBL" id="ADV34196.1"/>
    </source>
</evidence>
<protein>
    <submittedName>
        <fullName evidence="1">Uncharacterized protein</fullName>
    </submittedName>
</protein>
<dbReference type="NCBIfam" id="NF045954">
    <property type="entry name" value="MAG1430_dom"/>
    <property type="match status" value="1"/>
</dbReference>
<organism evidence="1 2">
    <name type="scientific">Mycoplasmopsis fermentans (strain M64)</name>
    <name type="common">Mycoplasma fermentans</name>
    <dbReference type="NCBI Taxonomy" id="943945"/>
    <lineage>
        <taxon>Bacteria</taxon>
        <taxon>Bacillati</taxon>
        <taxon>Mycoplasmatota</taxon>
        <taxon>Mycoplasmoidales</taxon>
        <taxon>Metamycoplasmataceae</taxon>
        <taxon>Mycoplasmopsis</taxon>
    </lineage>
</organism>
<sequence length="493" mass="57503">MNRKLSLTLGTLATGVVAVGIGTAIYALVKTNKDNKSIERQLSSFTFSLAKPKDKLYQTNIANHLASEFTYSNYYYFETYNSNKEPTLKNTKEYEKNYWRTQLEGNIEKGWLKNDDLSPQGALRNQLFSLRNNRFDRIDKFYKDYNIFYHSYANDFTGTLYLTVSLEDKANEKDKDKKTRNISDRIKNWTSKTFVLNGFKKVTEKDVVETNTKLISNPKSWKMDIRDKIRQTFYKKEKSSLDELLAALPQKDLSSDLNKNKEEILKNNSTIESWFDIGRTLDKKSNNPEYKLDTKRGMWFTKASEKSLNLHFYAYKIVPEAEMPKDKNDKTSLIKSRMIDIKNPIVQEIDINYFELEKVLKNHVEISILGNDEIKNIDFKTPSTSLEWINNSTDEFGEYKNASKGYYKRIQLKFKDDFKNSHLYQLFYCTKQTEDYDKDKTKYKNEGLVSFDPAKGEATFAIGIRVKNSNNNYKSSSIPEYIGHITLGGFKKS</sequence>
<name>A0AB32XAZ5_MYCFM</name>
<dbReference type="AlphaFoldDB" id="A0AB32XAZ5"/>
<evidence type="ECO:0000313" key="2">
    <source>
        <dbReference type="Proteomes" id="UP000007473"/>
    </source>
</evidence>
<gene>
    <name evidence="1" type="ordered locus">MfeM64YM_0190</name>
</gene>
<dbReference type="EMBL" id="CP002458">
    <property type="protein sequence ID" value="ADV34196.1"/>
    <property type="molecule type" value="Genomic_DNA"/>
</dbReference>
<dbReference type="Proteomes" id="UP000007473">
    <property type="component" value="Chromosome"/>
</dbReference>
<accession>A0AB32XAZ5</accession>
<dbReference type="KEGG" id="mfm:MfeM64YM_0190"/>
<reference evidence="1 2" key="1">
    <citation type="journal article" date="2011" name="J. Bacteriol.">
        <title>Genome sequence of the repetitive-sequence-rich Mycoplasma fermentans strain M64.</title>
        <authorList>
            <person name="Shu H.W."/>
            <person name="Liu T.T."/>
            <person name="Chang H.Y."/>
            <person name="Liu Y.M."/>
            <person name="Wu K.M."/>
            <person name="Shu H.Y."/>
            <person name="Tsai S.F."/>
            <person name="Hsiao K.J."/>
            <person name="Hu W.S."/>
            <person name="Ng W.V."/>
        </authorList>
    </citation>
    <scope>NUCLEOTIDE SEQUENCE [LARGE SCALE GENOMIC DNA]</scope>
    <source>
        <strain evidence="1 2">M64</strain>
    </source>
</reference>